<comment type="similarity">
    <text evidence="2">Belongs to the membrane fusion protein (MFP) (TC 8.A.1) family.</text>
</comment>
<proteinExistence type="inferred from homology"/>
<dbReference type="AlphaFoldDB" id="A0A4R1F3X6"/>
<dbReference type="GO" id="GO:0015562">
    <property type="term" value="F:efflux transmembrane transporter activity"/>
    <property type="evidence" value="ECO:0007669"/>
    <property type="project" value="TreeGrafter"/>
</dbReference>
<evidence type="ECO:0000313" key="8">
    <source>
        <dbReference type="EMBL" id="TCJ87302.1"/>
    </source>
</evidence>
<feature type="region of interest" description="Disordered" evidence="4">
    <location>
        <begin position="32"/>
        <end position="51"/>
    </location>
</feature>
<keyword evidence="9" id="KW-1185">Reference proteome</keyword>
<feature type="signal peptide" evidence="5">
    <location>
        <begin position="1"/>
        <end position="34"/>
    </location>
</feature>
<dbReference type="InterPro" id="IPR058625">
    <property type="entry name" value="MdtA-like_BSH"/>
</dbReference>
<dbReference type="NCBIfam" id="TIGR01730">
    <property type="entry name" value="RND_mfp"/>
    <property type="match status" value="1"/>
</dbReference>
<evidence type="ECO:0000259" key="7">
    <source>
        <dbReference type="Pfam" id="PF25967"/>
    </source>
</evidence>
<dbReference type="Pfam" id="PF25917">
    <property type="entry name" value="BSH_RND"/>
    <property type="match status" value="1"/>
</dbReference>
<organism evidence="8 9">
    <name type="scientific">Cocleimonas flava</name>
    <dbReference type="NCBI Taxonomy" id="634765"/>
    <lineage>
        <taxon>Bacteria</taxon>
        <taxon>Pseudomonadati</taxon>
        <taxon>Pseudomonadota</taxon>
        <taxon>Gammaproteobacteria</taxon>
        <taxon>Thiotrichales</taxon>
        <taxon>Thiotrichaceae</taxon>
        <taxon>Cocleimonas</taxon>
    </lineage>
</organism>
<feature type="chain" id="PRO_5020443408" evidence="5">
    <location>
        <begin position="35"/>
        <end position="383"/>
    </location>
</feature>
<evidence type="ECO:0000256" key="3">
    <source>
        <dbReference type="ARBA" id="ARBA00022448"/>
    </source>
</evidence>
<dbReference type="Gene3D" id="2.40.420.20">
    <property type="match status" value="1"/>
</dbReference>
<protein>
    <submittedName>
        <fullName evidence="8">RND family efflux transporter MFP subunit</fullName>
    </submittedName>
</protein>
<comment type="caution">
    <text evidence="8">The sequence shown here is derived from an EMBL/GenBank/DDBJ whole genome shotgun (WGS) entry which is preliminary data.</text>
</comment>
<evidence type="ECO:0000256" key="1">
    <source>
        <dbReference type="ARBA" id="ARBA00004196"/>
    </source>
</evidence>
<evidence type="ECO:0000256" key="4">
    <source>
        <dbReference type="SAM" id="MobiDB-lite"/>
    </source>
</evidence>
<sequence length="383" mass="42150">MNITANSGKSSALLFILLLLSTLTACKGAGNAMADEASGGTESTENSEKMAKEEIVRPAIISEVMGLQGTSLRSFPALIEANKKSDLAFRVPGQLEKVMVKSGSQVKKGQLLAQIDSTDYQNAYDDRIAKLNLAKTKYKQTTTLFKKRYASQAEVDAVTAELKAAEVAVKQAKTDLTYTKLRAPFTGAISHVDIENFQFIQPQQTIVQLQNTTQLDVQFDIPETLIKSLRKSDKYKSMCGKVKLASDNNNEIKACYKEHDSVPDQATRSYPVLFSLKNPENYNVLPGMSVDIELDFAELELATDNKGLLIPVEAVFDENDKQWVWKVTEDMRVTKTNVTVKGIVKDNIRIIDGLSAGDKVVAAGVSYLAEGQKIRPLTKERGL</sequence>
<dbReference type="GO" id="GO:1990281">
    <property type="term" value="C:efflux pump complex"/>
    <property type="evidence" value="ECO:0007669"/>
    <property type="project" value="TreeGrafter"/>
</dbReference>
<evidence type="ECO:0000313" key="9">
    <source>
        <dbReference type="Proteomes" id="UP000294887"/>
    </source>
</evidence>
<dbReference type="InterPro" id="IPR006143">
    <property type="entry name" value="RND_pump_MFP"/>
</dbReference>
<feature type="domain" description="Multidrug resistance protein MdtA-like C-terminal permuted SH3" evidence="7">
    <location>
        <begin position="308"/>
        <end position="365"/>
    </location>
</feature>
<keyword evidence="5" id="KW-0732">Signal</keyword>
<evidence type="ECO:0000259" key="6">
    <source>
        <dbReference type="Pfam" id="PF25917"/>
    </source>
</evidence>
<feature type="domain" description="Multidrug resistance protein MdtA-like barrel-sandwich hybrid" evidence="6">
    <location>
        <begin position="86"/>
        <end position="205"/>
    </location>
</feature>
<dbReference type="Gene3D" id="2.40.50.100">
    <property type="match status" value="1"/>
</dbReference>
<dbReference type="Gene3D" id="2.40.30.170">
    <property type="match status" value="1"/>
</dbReference>
<dbReference type="Pfam" id="PF25967">
    <property type="entry name" value="RND-MFP_C"/>
    <property type="match status" value="1"/>
</dbReference>
<dbReference type="PANTHER" id="PTHR30469">
    <property type="entry name" value="MULTIDRUG RESISTANCE PROTEIN MDTA"/>
    <property type="match status" value="1"/>
</dbReference>
<accession>A0A4R1F3X6</accession>
<dbReference type="InterPro" id="IPR058627">
    <property type="entry name" value="MdtA-like_C"/>
</dbReference>
<reference evidence="8 9" key="1">
    <citation type="submission" date="2019-03" db="EMBL/GenBank/DDBJ databases">
        <title>Genomic Encyclopedia of Type Strains, Phase IV (KMG-IV): sequencing the most valuable type-strain genomes for metagenomic binning, comparative biology and taxonomic classification.</title>
        <authorList>
            <person name="Goeker M."/>
        </authorList>
    </citation>
    <scope>NUCLEOTIDE SEQUENCE [LARGE SCALE GENOMIC DNA]</scope>
    <source>
        <strain evidence="8 9">DSM 24830</strain>
    </source>
</reference>
<evidence type="ECO:0000256" key="2">
    <source>
        <dbReference type="ARBA" id="ARBA00009477"/>
    </source>
</evidence>
<comment type="subcellular location">
    <subcellularLocation>
        <location evidence="1">Cell envelope</location>
    </subcellularLocation>
</comment>
<dbReference type="SUPFAM" id="SSF111369">
    <property type="entry name" value="HlyD-like secretion proteins"/>
    <property type="match status" value="1"/>
</dbReference>
<evidence type="ECO:0000256" key="5">
    <source>
        <dbReference type="SAM" id="SignalP"/>
    </source>
</evidence>
<dbReference type="Proteomes" id="UP000294887">
    <property type="component" value="Unassembled WGS sequence"/>
</dbReference>
<keyword evidence="3" id="KW-0813">Transport</keyword>
<dbReference type="PANTHER" id="PTHR30469:SF20">
    <property type="entry name" value="EFFLUX RND TRANSPORTER PERIPLASMIC ADAPTOR SUBUNIT"/>
    <property type="match status" value="1"/>
</dbReference>
<dbReference type="RefSeq" id="WP_165874664.1">
    <property type="nucleotide sequence ID" value="NZ_BAAAFU010000004.1"/>
</dbReference>
<dbReference type="Gene3D" id="1.10.287.470">
    <property type="entry name" value="Helix hairpin bin"/>
    <property type="match status" value="1"/>
</dbReference>
<dbReference type="EMBL" id="SMFQ01000003">
    <property type="protein sequence ID" value="TCJ87302.1"/>
    <property type="molecule type" value="Genomic_DNA"/>
</dbReference>
<name>A0A4R1F3X6_9GAMM</name>
<gene>
    <name evidence="8" type="ORF">EV695_1810</name>
</gene>